<feature type="region of interest" description="Disordered" evidence="5">
    <location>
        <begin position="507"/>
        <end position="679"/>
    </location>
</feature>
<organism evidence="7 8">
    <name type="scientific">Pogonophryne albipinna</name>
    <dbReference type="NCBI Taxonomy" id="1090488"/>
    <lineage>
        <taxon>Eukaryota</taxon>
        <taxon>Metazoa</taxon>
        <taxon>Chordata</taxon>
        <taxon>Craniata</taxon>
        <taxon>Vertebrata</taxon>
        <taxon>Euteleostomi</taxon>
        <taxon>Actinopterygii</taxon>
        <taxon>Neopterygii</taxon>
        <taxon>Teleostei</taxon>
        <taxon>Neoteleostei</taxon>
        <taxon>Acanthomorphata</taxon>
        <taxon>Eupercaria</taxon>
        <taxon>Perciformes</taxon>
        <taxon>Notothenioidei</taxon>
        <taxon>Pogonophryne</taxon>
    </lineage>
</organism>
<proteinExistence type="predicted"/>
<feature type="domain" description="AIP/AIPL N-terminal FKBP-type PPIase" evidence="6">
    <location>
        <begin position="27"/>
        <end position="154"/>
    </location>
</feature>
<gene>
    <name evidence="7" type="ORF">JOQ06_023806</name>
</gene>
<dbReference type="Gene3D" id="3.10.50.40">
    <property type="match status" value="1"/>
</dbReference>
<reference evidence="7" key="1">
    <citation type="submission" date="2022-11" db="EMBL/GenBank/DDBJ databases">
        <title>Chromosome-level genome of Pogonophryne albipinna.</title>
        <authorList>
            <person name="Jo E."/>
        </authorList>
    </citation>
    <scope>NUCLEOTIDE SEQUENCE</scope>
    <source>
        <strain evidence="7">SGF0006</strain>
        <tissue evidence="7">Muscle</tissue>
    </source>
</reference>
<dbReference type="InterPro" id="IPR019734">
    <property type="entry name" value="TPR_rpt"/>
</dbReference>
<evidence type="ECO:0000256" key="3">
    <source>
        <dbReference type="ARBA" id="ARBA00022737"/>
    </source>
</evidence>
<evidence type="ECO:0000259" key="6">
    <source>
        <dbReference type="Pfam" id="PF23322"/>
    </source>
</evidence>
<dbReference type="InterPro" id="IPR056277">
    <property type="entry name" value="PPIase_AIP"/>
</dbReference>
<protein>
    <recommendedName>
        <fullName evidence="6">AIP/AIPL N-terminal FKBP-type PPIase domain-containing protein</fullName>
    </recommendedName>
</protein>
<sequence>MEDTFLLNHPGVKKKILAGGSGPLPHLPIGTKLVFHFQTLLDDSERTVIDDSRLAGRPAEIFAGKMFKMEVWETLLGSMRIGEVAEFWCDAVHTGLYPIVSKGMRLVAQGKDPLEGQRHMCGMGNMFNYHSTGFPELDELMRTPQPLIFIMELLQVGDPMSYERESWMMEKDEKLQMVPILHMQGNAMVKQRKYREAASKYKEAVLLLKTVQSREMPGDIEYINFGRMIIPLELNYCQCMLELEEYYDVIEHTTELLEKHKDCVKGYYKRAKAHAAVWNEKEARRDFNMVSHLDATLISLIHRELKNLSETNAEALGGNEVTPAEGMVNEEETSSYEINPNDANNKEGKDWQQMLRLIMMLQKEGNFLMKENQLKEASLKFKEAIEYVDILQNTVVDQQGEDWESLEKVCLPLSLNLSQCLLELKENQQVVELNNKLLKKHRGNFKAVYQRARAHCALCNDVKARRDLDMVEKLDPSFKPYVRKELQKLGESVRLMQCRQNKTYWDTTQEKWGPDGSKTNSAARKNNVRFAQKTTDEKTKAEKKAEVSKIEDEESSEKPAPAETEGVDDAGTGKEPDVKAELSNKGRESGRASEDNENTESVAVPREGQGAPDNRATDKDSDPEPTGTGKDNVVSNRSVQDKVTEKVKCPSSGELGQREAAQGNKDPCDKTGNDGTQSE</sequence>
<evidence type="ECO:0000313" key="7">
    <source>
        <dbReference type="EMBL" id="KAJ4946132.1"/>
    </source>
</evidence>
<dbReference type="GO" id="GO:0003755">
    <property type="term" value="F:peptidyl-prolyl cis-trans isomerase activity"/>
    <property type="evidence" value="ECO:0007669"/>
    <property type="project" value="InterPro"/>
</dbReference>
<evidence type="ECO:0000256" key="1">
    <source>
        <dbReference type="ARBA" id="ARBA00004496"/>
    </source>
</evidence>
<comment type="subcellular location">
    <subcellularLocation>
        <location evidence="1">Cytoplasm</location>
    </subcellularLocation>
</comment>
<comment type="caution">
    <text evidence="7">The sequence shown here is derived from an EMBL/GenBank/DDBJ whole genome shotgun (WGS) entry which is preliminary data.</text>
</comment>
<feature type="compositionally biased region" description="Basic and acidic residues" evidence="5">
    <location>
        <begin position="639"/>
        <end position="648"/>
    </location>
</feature>
<keyword evidence="8" id="KW-1185">Reference proteome</keyword>
<keyword evidence="3" id="KW-0677">Repeat</keyword>
<feature type="compositionally biased region" description="Basic and acidic residues" evidence="5">
    <location>
        <begin position="534"/>
        <end position="550"/>
    </location>
</feature>
<keyword evidence="4" id="KW-0802">TPR repeat</keyword>
<dbReference type="PANTHER" id="PTHR11242">
    <property type="entry name" value="ARYL HYDROCARBON RECEPTOR INTERACTING PROTEIN RELATED"/>
    <property type="match status" value="1"/>
</dbReference>
<dbReference type="Pfam" id="PF23322">
    <property type="entry name" value="PPIase_AIP"/>
    <property type="match status" value="1"/>
</dbReference>
<evidence type="ECO:0000256" key="2">
    <source>
        <dbReference type="ARBA" id="ARBA00022490"/>
    </source>
</evidence>
<evidence type="ECO:0000256" key="4">
    <source>
        <dbReference type="ARBA" id="ARBA00022803"/>
    </source>
</evidence>
<dbReference type="InterPro" id="IPR039663">
    <property type="entry name" value="AIP/AIPL1/TTC9"/>
</dbReference>
<keyword evidence="2" id="KW-0963">Cytoplasm</keyword>
<dbReference type="AlphaFoldDB" id="A0AAD6BKX7"/>
<feature type="compositionally biased region" description="Basic and acidic residues" evidence="5">
    <location>
        <begin position="571"/>
        <end position="594"/>
    </location>
</feature>
<dbReference type="PANTHER" id="PTHR11242:SF1">
    <property type="entry name" value="PPIASE FKBP-TYPE DOMAIN-CONTAINING PROTEIN"/>
    <property type="match status" value="1"/>
</dbReference>
<dbReference type="Gene3D" id="1.25.40.10">
    <property type="entry name" value="Tetratricopeptide repeat domain"/>
    <property type="match status" value="2"/>
</dbReference>
<name>A0AAD6BKX7_9TELE</name>
<dbReference type="GO" id="GO:0005737">
    <property type="term" value="C:cytoplasm"/>
    <property type="evidence" value="ECO:0007669"/>
    <property type="project" value="UniProtKB-SubCell"/>
</dbReference>
<dbReference type="EMBL" id="JAPTMU010000003">
    <property type="protein sequence ID" value="KAJ4946132.1"/>
    <property type="molecule type" value="Genomic_DNA"/>
</dbReference>
<accession>A0AAD6BKX7</accession>
<dbReference type="SUPFAM" id="SSF54534">
    <property type="entry name" value="FKBP-like"/>
    <property type="match status" value="1"/>
</dbReference>
<dbReference type="InterPro" id="IPR046357">
    <property type="entry name" value="PPIase_dom_sf"/>
</dbReference>
<dbReference type="SUPFAM" id="SSF48452">
    <property type="entry name" value="TPR-like"/>
    <property type="match status" value="2"/>
</dbReference>
<evidence type="ECO:0000313" key="8">
    <source>
        <dbReference type="Proteomes" id="UP001219934"/>
    </source>
</evidence>
<evidence type="ECO:0000256" key="5">
    <source>
        <dbReference type="SAM" id="MobiDB-lite"/>
    </source>
</evidence>
<dbReference type="SMART" id="SM00028">
    <property type="entry name" value="TPR"/>
    <property type="match status" value="4"/>
</dbReference>
<dbReference type="Proteomes" id="UP001219934">
    <property type="component" value="Unassembled WGS sequence"/>
</dbReference>
<dbReference type="InterPro" id="IPR011990">
    <property type="entry name" value="TPR-like_helical_dom_sf"/>
</dbReference>